<name>A0ABD2BKT1_VESMC</name>
<dbReference type="AlphaFoldDB" id="A0ABD2BKT1"/>
<keyword evidence="4 7" id="KW-0472">Membrane</keyword>
<evidence type="ECO:0000313" key="9">
    <source>
        <dbReference type="EMBL" id="KAL2733210.1"/>
    </source>
</evidence>
<evidence type="ECO:0000256" key="5">
    <source>
        <dbReference type="ARBA" id="ARBA00023230"/>
    </source>
</evidence>
<keyword evidence="3 7" id="KW-1133">Transmembrane helix</keyword>
<accession>A0ABD2BKT1</accession>
<comment type="caution">
    <text evidence="9">The sequence shown here is derived from an EMBL/GenBank/DDBJ whole genome shotgun (WGS) entry which is preliminary data.</text>
</comment>
<protein>
    <submittedName>
        <fullName evidence="9">Homocysteine-responsive endoplasmic reticulum-resident ubiquitin-like domain member 2 protein</fullName>
    </submittedName>
</protein>
<dbReference type="Gene3D" id="3.10.20.90">
    <property type="entry name" value="Phosphatidylinositol 3-kinase Catalytic Subunit, Chain A, domain 1"/>
    <property type="match status" value="1"/>
</dbReference>
<dbReference type="PANTHER" id="PTHR12943:SF27">
    <property type="entry name" value="HOMOCYSTEINE-INDUCED ENDOPLASMIC RETICULUM PROTEIN, ISOFORM A"/>
    <property type="match status" value="1"/>
</dbReference>
<evidence type="ECO:0000256" key="3">
    <source>
        <dbReference type="ARBA" id="ARBA00022989"/>
    </source>
</evidence>
<reference evidence="9 10" key="1">
    <citation type="journal article" date="2024" name="Ann. Entomol. Soc. Am.">
        <title>Genomic analyses of the southern and eastern yellowjacket wasps (Hymenoptera: Vespidae) reveal evolutionary signatures of social life.</title>
        <authorList>
            <person name="Catto M.A."/>
            <person name="Caine P.B."/>
            <person name="Orr S.E."/>
            <person name="Hunt B.G."/>
            <person name="Goodisman M.A.D."/>
        </authorList>
    </citation>
    <scope>NUCLEOTIDE SEQUENCE [LARGE SCALE GENOMIC DNA]</scope>
    <source>
        <strain evidence="9">232</strain>
        <tissue evidence="9">Head and thorax</tissue>
    </source>
</reference>
<dbReference type="GO" id="GO:0006986">
    <property type="term" value="P:response to unfolded protein"/>
    <property type="evidence" value="ECO:0007669"/>
    <property type="project" value="UniProtKB-KW"/>
</dbReference>
<organism evidence="9 10">
    <name type="scientific">Vespula maculifrons</name>
    <name type="common">Eastern yellow jacket</name>
    <name type="synonym">Wasp</name>
    <dbReference type="NCBI Taxonomy" id="7453"/>
    <lineage>
        <taxon>Eukaryota</taxon>
        <taxon>Metazoa</taxon>
        <taxon>Ecdysozoa</taxon>
        <taxon>Arthropoda</taxon>
        <taxon>Hexapoda</taxon>
        <taxon>Insecta</taxon>
        <taxon>Pterygota</taxon>
        <taxon>Neoptera</taxon>
        <taxon>Endopterygota</taxon>
        <taxon>Hymenoptera</taxon>
        <taxon>Apocrita</taxon>
        <taxon>Aculeata</taxon>
        <taxon>Vespoidea</taxon>
        <taxon>Vespidae</taxon>
        <taxon>Vespinae</taxon>
        <taxon>Vespula</taxon>
    </lineage>
</organism>
<dbReference type="PROSITE" id="PS50053">
    <property type="entry name" value="UBIQUITIN_2"/>
    <property type="match status" value="1"/>
</dbReference>
<dbReference type="FunFam" id="3.10.20.90:FF:000046">
    <property type="entry name" value="Homocysteine-responsive endoplasmic reticulum-resident ubiquitin-like domain member 2 protein"/>
    <property type="match status" value="1"/>
</dbReference>
<evidence type="ECO:0000313" key="10">
    <source>
        <dbReference type="Proteomes" id="UP001607303"/>
    </source>
</evidence>
<feature type="region of interest" description="Disordered" evidence="6">
    <location>
        <begin position="334"/>
        <end position="354"/>
    </location>
</feature>
<comment type="subcellular location">
    <subcellularLocation>
        <location evidence="1">Membrane</location>
    </subcellularLocation>
</comment>
<evidence type="ECO:0000256" key="1">
    <source>
        <dbReference type="ARBA" id="ARBA00004370"/>
    </source>
</evidence>
<evidence type="ECO:0000256" key="7">
    <source>
        <dbReference type="SAM" id="Phobius"/>
    </source>
</evidence>
<evidence type="ECO:0000256" key="4">
    <source>
        <dbReference type="ARBA" id="ARBA00023136"/>
    </source>
</evidence>
<dbReference type="SUPFAM" id="SSF54236">
    <property type="entry name" value="Ubiquitin-like"/>
    <property type="match status" value="1"/>
</dbReference>
<evidence type="ECO:0000259" key="8">
    <source>
        <dbReference type="PROSITE" id="PS50053"/>
    </source>
</evidence>
<dbReference type="GO" id="GO:0016020">
    <property type="term" value="C:membrane"/>
    <property type="evidence" value="ECO:0007669"/>
    <property type="project" value="UniProtKB-SubCell"/>
</dbReference>
<dbReference type="EMBL" id="JAYRBN010000074">
    <property type="protein sequence ID" value="KAL2733210.1"/>
    <property type="molecule type" value="Genomic_DNA"/>
</dbReference>
<feature type="domain" description="Ubiquitin-like" evidence="8">
    <location>
        <begin position="7"/>
        <end position="68"/>
    </location>
</feature>
<dbReference type="InterPro" id="IPR039751">
    <property type="entry name" value="HERPUD1/2"/>
</dbReference>
<feature type="transmembrane region" description="Helical" evidence="7">
    <location>
        <begin position="276"/>
        <end position="296"/>
    </location>
</feature>
<evidence type="ECO:0000256" key="2">
    <source>
        <dbReference type="ARBA" id="ARBA00022692"/>
    </source>
</evidence>
<sequence>MMESDTVKLIIKAPNQQIKDQLINCDIGWSIGRLKEYLSEVYPSKPESADQKLIYAGQLLNNSSCLKDILRHCDGLEDQAYTIHLVCTSQKNCANNLFDQTQVNENVNINSTIRSDAEYIRTLNNIQSRHQSTNNVMTQSSPTQLYSTQQYFDPRNSQQVAWMQQAYTHYFTQYMQLMAAQGIQLQSTIPHVQQMNINPNEVTQNTYVNNNNNNNNNVGDDQPQAAVQDAADINAGNNIAGEDGAFNPDWLDFFYMLSRIIILFSIVYFYSSPLRFLIVTFLGFVIYLYQSGFFRLQNIIYIPENNNVHPDNNNQVLQNEGAAPEVVPVQQNGQVPTVQPEARTNANEENEEERPGALAFTWTFFSSFFASLIPDQPNVI</sequence>
<evidence type="ECO:0000256" key="6">
    <source>
        <dbReference type="SAM" id="MobiDB-lite"/>
    </source>
</evidence>
<dbReference type="Proteomes" id="UP001607303">
    <property type="component" value="Unassembled WGS sequence"/>
</dbReference>
<dbReference type="InterPro" id="IPR000626">
    <property type="entry name" value="Ubiquitin-like_dom"/>
</dbReference>
<gene>
    <name evidence="9" type="ORF">V1477_014178</name>
</gene>
<dbReference type="InterPro" id="IPR029071">
    <property type="entry name" value="Ubiquitin-like_domsf"/>
</dbReference>
<keyword evidence="5" id="KW-0834">Unfolded protein response</keyword>
<dbReference type="PANTHER" id="PTHR12943">
    <property type="entry name" value="HOMOCYSTEINE-RESPONSIVE ENDOPLASMIC RETICULUM-RESIDENT UNIQUITIN-LIKE DOMAIN HERPUD PROTEIN FAMILY MEMBER"/>
    <property type="match status" value="1"/>
</dbReference>
<keyword evidence="2 7" id="KW-0812">Transmembrane</keyword>
<dbReference type="CDD" id="cd01790">
    <property type="entry name" value="Ubl_HERP"/>
    <property type="match status" value="1"/>
</dbReference>
<keyword evidence="10" id="KW-1185">Reference proteome</keyword>
<proteinExistence type="predicted"/>